<dbReference type="Proteomes" id="UP000263014">
    <property type="component" value="Unassembled WGS sequence"/>
</dbReference>
<dbReference type="CDD" id="cd02440">
    <property type="entry name" value="AdoMet_MTases"/>
    <property type="match status" value="1"/>
</dbReference>
<evidence type="ECO:0000256" key="1">
    <source>
        <dbReference type="ARBA" id="ARBA00023125"/>
    </source>
</evidence>
<reference evidence="3 4" key="1">
    <citation type="submission" date="2018-08" db="EMBL/GenBank/DDBJ databases">
        <title>A genome reference for cultivated species of the human gut microbiota.</title>
        <authorList>
            <person name="Zou Y."/>
            <person name="Xue W."/>
            <person name="Luo G."/>
        </authorList>
    </citation>
    <scope>NUCLEOTIDE SEQUENCE [LARGE SCALE GENOMIC DNA]</scope>
    <source>
        <strain evidence="3 4">TM09-12</strain>
    </source>
</reference>
<dbReference type="SMART" id="SM00530">
    <property type="entry name" value="HTH_XRE"/>
    <property type="match status" value="1"/>
</dbReference>
<dbReference type="CDD" id="cd00093">
    <property type="entry name" value="HTH_XRE"/>
    <property type="match status" value="1"/>
</dbReference>
<dbReference type="PROSITE" id="PS50943">
    <property type="entry name" value="HTH_CROC1"/>
    <property type="match status" value="1"/>
</dbReference>
<dbReference type="Gene3D" id="1.10.260.40">
    <property type="entry name" value="lambda repressor-like DNA-binding domains"/>
    <property type="match status" value="1"/>
</dbReference>
<dbReference type="RefSeq" id="WP_118033145.1">
    <property type="nucleotide sequence ID" value="NZ_QSON01000004.1"/>
</dbReference>
<evidence type="ECO:0000313" key="3">
    <source>
        <dbReference type="EMBL" id="RGJ05423.1"/>
    </source>
</evidence>
<dbReference type="EMBL" id="QSON01000004">
    <property type="protein sequence ID" value="RGJ05423.1"/>
    <property type="molecule type" value="Genomic_DNA"/>
</dbReference>
<accession>A0A374PBI3</accession>
<organism evidence="3 4">
    <name type="scientific">Hungatella hathewayi</name>
    <dbReference type="NCBI Taxonomy" id="154046"/>
    <lineage>
        <taxon>Bacteria</taxon>
        <taxon>Bacillati</taxon>
        <taxon>Bacillota</taxon>
        <taxon>Clostridia</taxon>
        <taxon>Lachnospirales</taxon>
        <taxon>Lachnospiraceae</taxon>
        <taxon>Hungatella</taxon>
    </lineage>
</organism>
<dbReference type="GO" id="GO:0003677">
    <property type="term" value="F:DNA binding"/>
    <property type="evidence" value="ECO:0007669"/>
    <property type="project" value="UniProtKB-KW"/>
</dbReference>
<gene>
    <name evidence="3" type="ORF">DXD79_11085</name>
</gene>
<comment type="caution">
    <text evidence="3">The sequence shown here is derived from an EMBL/GenBank/DDBJ whole genome shotgun (WGS) entry which is preliminary data.</text>
</comment>
<dbReference type="InterPro" id="IPR029063">
    <property type="entry name" value="SAM-dependent_MTases_sf"/>
</dbReference>
<dbReference type="PANTHER" id="PTHR46558">
    <property type="entry name" value="TRACRIPTIONAL REGULATORY PROTEIN-RELATED-RELATED"/>
    <property type="match status" value="1"/>
</dbReference>
<dbReference type="Pfam" id="PF01381">
    <property type="entry name" value="HTH_3"/>
    <property type="match status" value="1"/>
</dbReference>
<name>A0A374PBI3_9FIRM</name>
<dbReference type="InterPro" id="IPR010982">
    <property type="entry name" value="Lambda_DNA-bd_dom_sf"/>
</dbReference>
<dbReference type="InterPro" id="IPR001387">
    <property type="entry name" value="Cro/C1-type_HTH"/>
</dbReference>
<dbReference type="InterPro" id="IPR041698">
    <property type="entry name" value="Methyltransf_25"/>
</dbReference>
<dbReference type="AlphaFoldDB" id="A0A374PBI3"/>
<protein>
    <submittedName>
        <fullName evidence="3">Helix-turn-helix domain-containing protein</fullName>
    </submittedName>
</protein>
<dbReference type="SUPFAM" id="SSF53335">
    <property type="entry name" value="S-adenosyl-L-methionine-dependent methyltransferases"/>
    <property type="match status" value="1"/>
</dbReference>
<dbReference type="Gene3D" id="3.40.50.150">
    <property type="entry name" value="Vaccinia Virus protein VP39"/>
    <property type="match status" value="1"/>
</dbReference>
<proteinExistence type="predicted"/>
<dbReference type="PANTHER" id="PTHR46558:SF11">
    <property type="entry name" value="HTH-TYPE TRANSCRIPTIONAL REGULATOR XRE"/>
    <property type="match status" value="1"/>
</dbReference>
<evidence type="ECO:0000313" key="4">
    <source>
        <dbReference type="Proteomes" id="UP000263014"/>
    </source>
</evidence>
<evidence type="ECO:0000259" key="2">
    <source>
        <dbReference type="PROSITE" id="PS50943"/>
    </source>
</evidence>
<sequence>MELGKNIAKYRKERNLTQTRLADMLGVSFQAVSKWENGNSMPDILLLPKLAAVLNVSCDILIGHYPAVFSSPYDELYQSPEYYWGTQPTTLSMKVLSFYPPMSSPSLLDIGCREGQNVLFFGRNGYRATGVDVSEAGIKKAQLLAENWHVRAEFICASIENYLPRHNFDIVFCDDMLHLLPPDSRLQLLKECKKFTQPGGIHVMNVPVEKPFLTYKYGIQKAYPWHSGELFTIYYDWEILEGGETGKMPMGHGGEERIYNYLVARKREGKGI</sequence>
<feature type="domain" description="HTH cro/C1-type" evidence="2">
    <location>
        <begin position="7"/>
        <end position="61"/>
    </location>
</feature>
<dbReference type="Pfam" id="PF13649">
    <property type="entry name" value="Methyltransf_25"/>
    <property type="match status" value="1"/>
</dbReference>
<dbReference type="SUPFAM" id="SSF47413">
    <property type="entry name" value="lambda repressor-like DNA-binding domains"/>
    <property type="match status" value="1"/>
</dbReference>
<keyword evidence="1" id="KW-0238">DNA-binding</keyword>